<dbReference type="Proteomes" id="UP000018895">
    <property type="component" value="Unassembled WGS sequence"/>
</dbReference>
<feature type="transmembrane region" description="Helical" evidence="1">
    <location>
        <begin position="105"/>
        <end position="123"/>
    </location>
</feature>
<comment type="caution">
    <text evidence="2">The sequence shown here is derived from an EMBL/GenBank/DDBJ whole genome shotgun (WGS) entry which is preliminary data.</text>
</comment>
<proteinExistence type="predicted"/>
<feature type="transmembrane region" description="Helical" evidence="1">
    <location>
        <begin position="6"/>
        <end position="39"/>
    </location>
</feature>
<evidence type="ECO:0000256" key="1">
    <source>
        <dbReference type="SAM" id="Phobius"/>
    </source>
</evidence>
<feature type="transmembrane region" description="Helical" evidence="1">
    <location>
        <begin position="46"/>
        <end position="71"/>
    </location>
</feature>
<reference evidence="2" key="1">
    <citation type="journal article" date="2014" name="Genome Announc.">
        <title>Draft Genome Sequences of Three Alkaliphilic Bacillus Strains, Bacillus wakoensis JCM 9140T, Bacillus akibai JCM 9157T, and Bacillus hemicellulosilyticus JCM 9152T.</title>
        <authorList>
            <person name="Yuki M."/>
            <person name="Oshima K."/>
            <person name="Suda W."/>
            <person name="Oshida Y."/>
            <person name="Kitamura K."/>
            <person name="Iida T."/>
            <person name="Hattori M."/>
            <person name="Ohkuma M."/>
        </authorList>
    </citation>
    <scope>NUCLEOTIDE SEQUENCE [LARGE SCALE GENOMIC DNA]</scope>
    <source>
        <strain evidence="2">JCM 9152</strain>
    </source>
</reference>
<accession>W4QBH0</accession>
<evidence type="ECO:0000313" key="2">
    <source>
        <dbReference type="EMBL" id="GAE29360.1"/>
    </source>
</evidence>
<feature type="transmembrane region" description="Helical" evidence="1">
    <location>
        <begin position="130"/>
        <end position="151"/>
    </location>
</feature>
<keyword evidence="3" id="KW-1185">Reference proteome</keyword>
<dbReference type="RefSeq" id="WP_035340878.1">
    <property type="nucleotide sequence ID" value="NZ_BAUU01000004.1"/>
</dbReference>
<feature type="transmembrane region" description="Helical" evidence="1">
    <location>
        <begin position="157"/>
        <end position="184"/>
    </location>
</feature>
<evidence type="ECO:0000313" key="3">
    <source>
        <dbReference type="Proteomes" id="UP000018895"/>
    </source>
</evidence>
<organism evidence="2 3">
    <name type="scientific">Halalkalibacter hemicellulosilyticusJCM 9152</name>
    <dbReference type="NCBI Taxonomy" id="1236971"/>
    <lineage>
        <taxon>Bacteria</taxon>
        <taxon>Bacillati</taxon>
        <taxon>Bacillota</taxon>
        <taxon>Bacilli</taxon>
        <taxon>Bacillales</taxon>
        <taxon>Bacillaceae</taxon>
        <taxon>Halalkalibacter</taxon>
    </lineage>
</organism>
<protein>
    <submittedName>
        <fullName evidence="2">Uncharacterized protein</fullName>
    </submittedName>
</protein>
<name>W4QBH0_9BACI</name>
<sequence>MFDVALFQIVIMITLLIAAFFGLGVYLLVFMGIVMFSLVNIYTIQLLVIQFTTIITVGSIGLIVATVVSLIRKSKSIAYWFRVFITNHEYRKQLLIQTWCYGFKVLLYSFYMIFIGVTSIVIYNDYGNGGISYIAGLVVIFSFIYYVIFLFRLNNDYGGMGCFLIMMILAGCLLCIHFISEYVIEKIMNMRFSVIMISSAYQEIDVAQHLIRIIAFSKNMAQ</sequence>
<gene>
    <name evidence="2" type="ORF">JCM9152_713</name>
</gene>
<keyword evidence="1" id="KW-1133">Transmembrane helix</keyword>
<keyword evidence="1" id="KW-0812">Transmembrane</keyword>
<dbReference type="AlphaFoldDB" id="W4QBH0"/>
<keyword evidence="1" id="KW-0472">Membrane</keyword>
<dbReference type="EMBL" id="BAUU01000004">
    <property type="protein sequence ID" value="GAE29360.1"/>
    <property type="molecule type" value="Genomic_DNA"/>
</dbReference>